<dbReference type="EMBL" id="CACRSM010000002">
    <property type="protein sequence ID" value="VYS95618.1"/>
    <property type="molecule type" value="Genomic_DNA"/>
</dbReference>
<evidence type="ECO:0000313" key="1">
    <source>
        <dbReference type="EMBL" id="VYS95618.1"/>
    </source>
</evidence>
<organism evidence="1">
    <name type="scientific">Schaalia odontolytica</name>
    <dbReference type="NCBI Taxonomy" id="1660"/>
    <lineage>
        <taxon>Bacteria</taxon>
        <taxon>Bacillati</taxon>
        <taxon>Actinomycetota</taxon>
        <taxon>Actinomycetes</taxon>
        <taxon>Actinomycetales</taxon>
        <taxon>Actinomycetaceae</taxon>
        <taxon>Schaalia</taxon>
    </lineage>
</organism>
<sequence length="67" mass="7648">MAQGYMRQLRAHSGQCGAREADVCCPVENMWMNRCNPALWKSLLRAKRVFRAVLGWFNAVSRFVCGV</sequence>
<reference evidence="1" key="1">
    <citation type="submission" date="2019-11" db="EMBL/GenBank/DDBJ databases">
        <authorList>
            <person name="Feng L."/>
        </authorList>
    </citation>
    <scope>NUCLEOTIDE SEQUENCE</scope>
    <source>
        <strain evidence="1">AodontolyticusLFYP35</strain>
    </source>
</reference>
<accession>A0A6N2SSR4</accession>
<name>A0A6N2SSR4_9ACTO</name>
<dbReference type="AlphaFoldDB" id="A0A6N2SSR4"/>
<proteinExistence type="predicted"/>
<gene>
    <name evidence="1" type="ORF">AOLFYP35_00978</name>
</gene>
<protein>
    <submittedName>
        <fullName evidence="1">Uncharacterized protein</fullName>
    </submittedName>
</protein>